<comment type="caution">
    <text evidence="2">The sequence shown here is derived from an EMBL/GenBank/DDBJ whole genome shotgun (WGS) entry which is preliminary data.</text>
</comment>
<dbReference type="AlphaFoldDB" id="A0A4Z2F5R7"/>
<proteinExistence type="predicted"/>
<name>A0A4Z2F5R7_9TELE</name>
<dbReference type="Proteomes" id="UP000314294">
    <property type="component" value="Unassembled WGS sequence"/>
</dbReference>
<reference evidence="2 3" key="1">
    <citation type="submission" date="2019-03" db="EMBL/GenBank/DDBJ databases">
        <title>First draft genome of Liparis tanakae, snailfish: a comprehensive survey of snailfish specific genes.</title>
        <authorList>
            <person name="Kim W."/>
            <person name="Song I."/>
            <person name="Jeong J.-H."/>
            <person name="Kim D."/>
            <person name="Kim S."/>
            <person name="Ryu S."/>
            <person name="Song J.Y."/>
            <person name="Lee S.K."/>
        </authorList>
    </citation>
    <scope>NUCLEOTIDE SEQUENCE [LARGE SCALE GENOMIC DNA]</scope>
    <source>
        <tissue evidence="2">Muscle</tissue>
    </source>
</reference>
<evidence type="ECO:0000313" key="3">
    <source>
        <dbReference type="Proteomes" id="UP000314294"/>
    </source>
</evidence>
<evidence type="ECO:0000313" key="2">
    <source>
        <dbReference type="EMBL" id="TNN35852.1"/>
    </source>
</evidence>
<dbReference type="OrthoDB" id="8923679at2759"/>
<keyword evidence="3" id="KW-1185">Reference proteome</keyword>
<accession>A0A4Z2F5R7</accession>
<evidence type="ECO:0000256" key="1">
    <source>
        <dbReference type="SAM" id="MobiDB-lite"/>
    </source>
</evidence>
<gene>
    <name evidence="2" type="primary">SDK2_7</name>
    <name evidence="2" type="ORF">EYF80_053984</name>
</gene>
<feature type="region of interest" description="Disordered" evidence="1">
    <location>
        <begin position="22"/>
        <end position="43"/>
    </location>
</feature>
<sequence>MYCGNHGNNAALSIKVSRCNISQQEADGDESSAGPKSQIGERNREDLLSLPIFLLTPGEGGVIPAPRIRSFPQPQVTWFRDGRKIPPSSRM</sequence>
<organism evidence="2 3">
    <name type="scientific">Liparis tanakae</name>
    <name type="common">Tanaka's snailfish</name>
    <dbReference type="NCBI Taxonomy" id="230148"/>
    <lineage>
        <taxon>Eukaryota</taxon>
        <taxon>Metazoa</taxon>
        <taxon>Chordata</taxon>
        <taxon>Craniata</taxon>
        <taxon>Vertebrata</taxon>
        <taxon>Euteleostomi</taxon>
        <taxon>Actinopterygii</taxon>
        <taxon>Neopterygii</taxon>
        <taxon>Teleostei</taxon>
        <taxon>Neoteleostei</taxon>
        <taxon>Acanthomorphata</taxon>
        <taxon>Eupercaria</taxon>
        <taxon>Perciformes</taxon>
        <taxon>Cottioidei</taxon>
        <taxon>Cottales</taxon>
        <taxon>Liparidae</taxon>
        <taxon>Liparis</taxon>
    </lineage>
</organism>
<dbReference type="EMBL" id="SRLO01001698">
    <property type="protein sequence ID" value="TNN35852.1"/>
    <property type="molecule type" value="Genomic_DNA"/>
</dbReference>
<protein>
    <submittedName>
        <fullName evidence="2">Protein sidekick-2</fullName>
    </submittedName>
</protein>